<dbReference type="PANTHER" id="PTHR37089:SF4">
    <property type="entry name" value="EXPORTED PROTEIN"/>
    <property type="match status" value="1"/>
</dbReference>
<keyword evidence="1" id="KW-0732">Signal</keyword>
<evidence type="ECO:0000256" key="1">
    <source>
        <dbReference type="SAM" id="SignalP"/>
    </source>
</evidence>
<keyword evidence="3" id="KW-0167">Capsid protein</keyword>
<keyword evidence="4" id="KW-1185">Reference proteome</keyword>
<dbReference type="InterPro" id="IPR053167">
    <property type="entry name" value="Spore_coat_component"/>
</dbReference>
<name>A0A7G9RQ67_9BURK</name>
<feature type="chain" id="PRO_5029021969" evidence="1">
    <location>
        <begin position="33"/>
        <end position="341"/>
    </location>
</feature>
<sequence>MLNSLHQRIRQTALALIAVCAVWLLTPSTAHAQNVSCTATTSPSTLNAGSIIPWSSSAYSATGTISVSCSNNSIFRAYVSVCLSIGTGDAGLTFANRQITTSGGTSGSALGIGITTNNTYFGSYFDNYSAIQIPTQYMGAYSNASFGAVPVTVTVNAGQVTAPVGSYSSAYGGGHTAVSIATSRNNSGVSCASTGASGPTFPFTAAASVPSYCEFTASTIGDMNFADTTGILDGAKSSSTTLGVRCTKSTAYTITLRPSNNNTGGNGQMKAVGAPSNTDTVPYSLYQNSNGTTPWGSLAANDYAGTGTGNPVALMVYGIVPANLNVTPGTYRDSVTVTVTY</sequence>
<feature type="domain" description="Spore coat protein U/FanG" evidence="2">
    <location>
        <begin position="200"/>
        <end position="338"/>
    </location>
</feature>
<evidence type="ECO:0000313" key="4">
    <source>
        <dbReference type="Proteomes" id="UP000515811"/>
    </source>
</evidence>
<keyword evidence="3" id="KW-0946">Virion</keyword>
<organism evidence="3 4">
    <name type="scientific">Diaphorobacter ruginosibacter</name>
    <dbReference type="NCBI Taxonomy" id="1715720"/>
    <lineage>
        <taxon>Bacteria</taxon>
        <taxon>Pseudomonadati</taxon>
        <taxon>Pseudomonadota</taxon>
        <taxon>Betaproteobacteria</taxon>
        <taxon>Burkholderiales</taxon>
        <taxon>Comamonadaceae</taxon>
        <taxon>Diaphorobacter</taxon>
    </lineage>
</organism>
<evidence type="ECO:0000259" key="2">
    <source>
        <dbReference type="Pfam" id="PF05229"/>
    </source>
</evidence>
<dbReference type="EMBL" id="CP060714">
    <property type="protein sequence ID" value="QNN57742.1"/>
    <property type="molecule type" value="Genomic_DNA"/>
</dbReference>
<dbReference type="Pfam" id="PF05229">
    <property type="entry name" value="SCPU"/>
    <property type="match status" value="1"/>
</dbReference>
<dbReference type="InterPro" id="IPR007893">
    <property type="entry name" value="Spore_coat_U/FanG"/>
</dbReference>
<dbReference type="AlphaFoldDB" id="A0A7G9RQ67"/>
<dbReference type="SMART" id="SM00972">
    <property type="entry name" value="SCPU"/>
    <property type="match status" value="1"/>
</dbReference>
<feature type="signal peptide" evidence="1">
    <location>
        <begin position="1"/>
        <end position="32"/>
    </location>
</feature>
<dbReference type="Proteomes" id="UP000515811">
    <property type="component" value="Chromosome"/>
</dbReference>
<proteinExistence type="predicted"/>
<accession>A0A7G9RQ67</accession>
<evidence type="ECO:0000313" key="3">
    <source>
        <dbReference type="EMBL" id="QNN57742.1"/>
    </source>
</evidence>
<reference evidence="3 4" key="1">
    <citation type="submission" date="2020-08" db="EMBL/GenBank/DDBJ databases">
        <title>Genome sequence of Diaphorobacter ruginosibacter DSM 27467T.</title>
        <authorList>
            <person name="Hyun D.-W."/>
            <person name="Bae J.-W."/>
        </authorList>
    </citation>
    <scope>NUCLEOTIDE SEQUENCE [LARGE SCALE GENOMIC DNA]</scope>
    <source>
        <strain evidence="3 4">DSM 27467</strain>
    </source>
</reference>
<protein>
    <submittedName>
        <fullName evidence="3">Spore coat protein U domain-containing protein</fullName>
    </submittedName>
</protein>
<dbReference type="PANTHER" id="PTHR37089">
    <property type="entry name" value="PROTEIN U-RELATED"/>
    <property type="match status" value="1"/>
</dbReference>
<dbReference type="RefSeq" id="WP_187597987.1">
    <property type="nucleotide sequence ID" value="NZ_CP060714.1"/>
</dbReference>
<dbReference type="KEGG" id="drg:H9K76_02295"/>
<gene>
    <name evidence="3" type="ORF">H9K76_02295</name>
</gene>